<proteinExistence type="predicted"/>
<sequence>MLIVTNNPKFNNLEYTNKYNVEFVDTDYLGILKNARDYIHKGYELLTHPLYGSVKPYETVYRTLILKEGKIISFTSLELIEEAIATASKFYAMNKNYKWTESILDDFQVVDKDLIDNTLARI</sequence>
<keyword evidence="2" id="KW-1185">Reference proteome</keyword>
<dbReference type="Proteomes" id="UP000595814">
    <property type="component" value="Chromosome"/>
</dbReference>
<protein>
    <submittedName>
        <fullName evidence="1">GrdX family protein</fullName>
    </submittedName>
</protein>
<name>A0AC61N161_9FIRM</name>
<evidence type="ECO:0000313" key="2">
    <source>
        <dbReference type="Proteomes" id="UP000595814"/>
    </source>
</evidence>
<reference evidence="1 2" key="1">
    <citation type="journal article" date="2022" name="Int. J. Syst. Evol. Microbiol.">
        <title>Miniphocaeibacter halophilus sp. nov., an ammonium-tolerant acetate-producing bacterium isolated from a biogas system.</title>
        <authorList>
            <person name="Schnurer A."/>
            <person name="Singh A."/>
            <person name="Bi S."/>
            <person name="Qiao W."/>
            <person name="Westerholm M."/>
        </authorList>
    </citation>
    <scope>NUCLEOTIDE SEQUENCE [LARGE SCALE GENOMIC DNA]</scope>
    <source>
        <strain evidence="1 2">AMB_01</strain>
    </source>
</reference>
<organism evidence="1 2">
    <name type="scientific">Miniphocaeibacter halophilus</name>
    <dbReference type="NCBI Taxonomy" id="2931922"/>
    <lineage>
        <taxon>Bacteria</taxon>
        <taxon>Bacillati</taxon>
        <taxon>Bacillota</taxon>
        <taxon>Tissierellia</taxon>
        <taxon>Tissierellales</taxon>
        <taxon>Peptoniphilaceae</taxon>
        <taxon>Miniphocaeibacter</taxon>
    </lineage>
</organism>
<gene>
    <name evidence="1" type="ORF">JFY71_03875</name>
</gene>
<dbReference type="EMBL" id="CP066744">
    <property type="protein sequence ID" value="QQK08688.1"/>
    <property type="molecule type" value="Genomic_DNA"/>
</dbReference>
<evidence type="ECO:0000313" key="1">
    <source>
        <dbReference type="EMBL" id="QQK08688.1"/>
    </source>
</evidence>
<accession>A0AC61N161</accession>